<evidence type="ECO:0000313" key="2">
    <source>
        <dbReference type="EMBL" id="SQI29531.1"/>
    </source>
</evidence>
<protein>
    <submittedName>
        <fullName evidence="2">Protein of uncharacterized function (DUF861)</fullName>
    </submittedName>
</protein>
<dbReference type="AlphaFoldDB" id="A0A2X4TR09"/>
<sequence>MNRTSIVAVSLDDVELRPDPIDPDWIHDGAPVARSGQWSTGSDLTTTTHVWDCTAGRFTWHFGVDEIVHIVEGSVIVSSDDADPRILRAGDAALFRAGTTALWEVPEYVRKHAILHRVMPAPFVFALRVTGKLRSLLPGR</sequence>
<feature type="domain" description="(S)-ureidoglycine aminohydrolase cupin" evidence="1">
    <location>
        <begin position="45"/>
        <end position="112"/>
    </location>
</feature>
<dbReference type="PANTHER" id="PTHR40943">
    <property type="entry name" value="CYTOPLASMIC PROTEIN-RELATED"/>
    <property type="match status" value="1"/>
</dbReference>
<dbReference type="STRING" id="1219011.GCA_001895045_00806"/>
<dbReference type="EMBL" id="LS483468">
    <property type="protein sequence ID" value="SQI29531.1"/>
    <property type="molecule type" value="Genomic_DNA"/>
</dbReference>
<accession>A0A2X4TR09</accession>
<name>A0A2X4TR09_9NOCA</name>
<dbReference type="Proteomes" id="UP000249091">
    <property type="component" value="Chromosome 1"/>
</dbReference>
<dbReference type="KEGG" id="rcr:NCTC10994_01088"/>
<dbReference type="InterPro" id="IPR014710">
    <property type="entry name" value="RmlC-like_jellyroll"/>
</dbReference>
<reference evidence="2 3" key="1">
    <citation type="submission" date="2018-06" db="EMBL/GenBank/DDBJ databases">
        <authorList>
            <consortium name="Pathogen Informatics"/>
            <person name="Doyle S."/>
        </authorList>
    </citation>
    <scope>NUCLEOTIDE SEQUENCE [LARGE SCALE GENOMIC DNA]</scope>
    <source>
        <strain evidence="2 3">NCTC10994</strain>
    </source>
</reference>
<organism evidence="2 3">
    <name type="scientific">Rhodococcus coprophilus</name>
    <dbReference type="NCBI Taxonomy" id="38310"/>
    <lineage>
        <taxon>Bacteria</taxon>
        <taxon>Bacillati</taxon>
        <taxon>Actinomycetota</taxon>
        <taxon>Actinomycetes</taxon>
        <taxon>Mycobacteriales</taxon>
        <taxon>Nocardiaceae</taxon>
        <taxon>Rhodococcus</taxon>
    </lineage>
</organism>
<evidence type="ECO:0000259" key="1">
    <source>
        <dbReference type="Pfam" id="PF05899"/>
    </source>
</evidence>
<dbReference type="InterPro" id="IPR008579">
    <property type="entry name" value="UGlyAH_Cupin_dom"/>
</dbReference>
<keyword evidence="3" id="KW-1185">Reference proteome</keyword>
<dbReference type="Pfam" id="PF05899">
    <property type="entry name" value="Cupin_3"/>
    <property type="match status" value="1"/>
</dbReference>
<dbReference type="Gene3D" id="2.60.120.10">
    <property type="entry name" value="Jelly Rolls"/>
    <property type="match status" value="1"/>
</dbReference>
<dbReference type="PANTHER" id="PTHR40943:SF1">
    <property type="entry name" value="CYTOPLASMIC PROTEIN"/>
    <property type="match status" value="1"/>
</dbReference>
<dbReference type="RefSeq" id="WP_072698714.1">
    <property type="nucleotide sequence ID" value="NZ_JAFBBL010000001.1"/>
</dbReference>
<dbReference type="SUPFAM" id="SSF51182">
    <property type="entry name" value="RmlC-like cupins"/>
    <property type="match status" value="1"/>
</dbReference>
<dbReference type="CDD" id="cd02227">
    <property type="entry name" value="cupin_TM1112-like"/>
    <property type="match status" value="1"/>
</dbReference>
<evidence type="ECO:0000313" key="3">
    <source>
        <dbReference type="Proteomes" id="UP000249091"/>
    </source>
</evidence>
<proteinExistence type="predicted"/>
<gene>
    <name evidence="2" type="ORF">NCTC10994_01088</name>
</gene>
<dbReference type="InterPro" id="IPR011051">
    <property type="entry name" value="RmlC_Cupin_sf"/>
</dbReference>